<dbReference type="EMBL" id="BKCJ010331755">
    <property type="protein sequence ID" value="GEZ84750.1"/>
    <property type="molecule type" value="Genomic_DNA"/>
</dbReference>
<evidence type="ECO:0008006" key="3">
    <source>
        <dbReference type="Google" id="ProtNLM"/>
    </source>
</evidence>
<comment type="caution">
    <text evidence="2">The sequence shown here is derived from an EMBL/GenBank/DDBJ whole genome shotgun (WGS) entry which is preliminary data.</text>
</comment>
<feature type="region of interest" description="Disordered" evidence="1">
    <location>
        <begin position="100"/>
        <end position="165"/>
    </location>
</feature>
<sequence length="367" mass="40269">EKVLVITALKESLSKLKGKTIVTEAVSLNPIDPELLKIEVAPLAPKLRKNKTAHTDYIRHTLEEAATLRKIVESERLDNPLNTSLDYALTPKNKNKKIRFTEQIPKSGKTTVTPPPTANVDSNTPVLSSTGVTLLSSTSGSKSQDNTKKNRIRRTQRKAKKNKLEDHLRTVRPSLNKKSVVDTKATSFVTNSMSNVNSDLKCASCNGCLFSDNHNACVVAYINSVNASIKYKSVKTPVKRKTWQPTGKVFKTIGHKWKPTGRTFTLVGNVFPLTRIATTTIVPPREPIPIVKSTDKPVVTLVYSRKTKAANKTVLVSNSMISKSLVTNKLEPNNSWGSSSFNVPSPLIDCRLSKLSSGTRTPAAQSI</sequence>
<feature type="compositionally biased region" description="Low complexity" evidence="1">
    <location>
        <begin position="126"/>
        <end position="141"/>
    </location>
</feature>
<name>A0A699IQT3_TANCI</name>
<evidence type="ECO:0000313" key="2">
    <source>
        <dbReference type="EMBL" id="GEZ84750.1"/>
    </source>
</evidence>
<gene>
    <name evidence="2" type="ORF">Tci_556723</name>
</gene>
<protein>
    <recommendedName>
        <fullName evidence="3">Integrase, catalytic region, zinc finger, CCHC-type, peptidase aspartic, catalytic</fullName>
    </recommendedName>
</protein>
<organism evidence="2">
    <name type="scientific">Tanacetum cinerariifolium</name>
    <name type="common">Dalmatian daisy</name>
    <name type="synonym">Chrysanthemum cinerariifolium</name>
    <dbReference type="NCBI Taxonomy" id="118510"/>
    <lineage>
        <taxon>Eukaryota</taxon>
        <taxon>Viridiplantae</taxon>
        <taxon>Streptophyta</taxon>
        <taxon>Embryophyta</taxon>
        <taxon>Tracheophyta</taxon>
        <taxon>Spermatophyta</taxon>
        <taxon>Magnoliopsida</taxon>
        <taxon>eudicotyledons</taxon>
        <taxon>Gunneridae</taxon>
        <taxon>Pentapetalae</taxon>
        <taxon>asterids</taxon>
        <taxon>campanulids</taxon>
        <taxon>Asterales</taxon>
        <taxon>Asteraceae</taxon>
        <taxon>Asteroideae</taxon>
        <taxon>Anthemideae</taxon>
        <taxon>Anthemidinae</taxon>
        <taxon>Tanacetum</taxon>
    </lineage>
</organism>
<evidence type="ECO:0000256" key="1">
    <source>
        <dbReference type="SAM" id="MobiDB-lite"/>
    </source>
</evidence>
<dbReference type="AlphaFoldDB" id="A0A699IQT3"/>
<accession>A0A699IQT3</accession>
<reference evidence="2" key="1">
    <citation type="journal article" date="2019" name="Sci. Rep.">
        <title>Draft genome of Tanacetum cinerariifolium, the natural source of mosquito coil.</title>
        <authorList>
            <person name="Yamashiro T."/>
            <person name="Shiraishi A."/>
            <person name="Satake H."/>
            <person name="Nakayama K."/>
        </authorList>
    </citation>
    <scope>NUCLEOTIDE SEQUENCE</scope>
</reference>
<feature type="non-terminal residue" evidence="2">
    <location>
        <position position="1"/>
    </location>
</feature>
<feature type="compositionally biased region" description="Basic residues" evidence="1">
    <location>
        <begin position="149"/>
        <end position="161"/>
    </location>
</feature>
<proteinExistence type="predicted"/>